<sequence>MHAAGSVRVWLGGTCTRFTAALGLDQETYGRSDGPATVAYSVLADGVSVYESGTVDRDTATKRIDVDVTGARRLELVVSDAGDGNALDHADWADAKLSCGGGA</sequence>
<evidence type="ECO:0000259" key="1">
    <source>
        <dbReference type="SMART" id="SM00776"/>
    </source>
</evidence>
<dbReference type="SUPFAM" id="SSF49785">
    <property type="entry name" value="Galactose-binding domain-like"/>
    <property type="match status" value="1"/>
</dbReference>
<dbReference type="Proteomes" id="UP001501777">
    <property type="component" value="Unassembled WGS sequence"/>
</dbReference>
<accession>A0ABP5ZDW9</accession>
<protein>
    <recommendedName>
        <fullName evidence="1">Glycosyl hydrolase family 98 putative carbohydrate-binding module domain-containing protein</fullName>
    </recommendedName>
</protein>
<comment type="caution">
    <text evidence="2">The sequence shown here is derived from an EMBL/GenBank/DDBJ whole genome shotgun (WGS) entry which is preliminary data.</text>
</comment>
<keyword evidence="3" id="KW-1185">Reference proteome</keyword>
<dbReference type="SMART" id="SM00776">
    <property type="entry name" value="NPCBM"/>
    <property type="match status" value="1"/>
</dbReference>
<feature type="domain" description="Glycosyl hydrolase family 98 putative carbohydrate-binding module" evidence="1">
    <location>
        <begin position="1"/>
        <end position="99"/>
    </location>
</feature>
<dbReference type="Pfam" id="PF08305">
    <property type="entry name" value="NPCBM"/>
    <property type="match status" value="1"/>
</dbReference>
<dbReference type="EMBL" id="BAAASG010000008">
    <property type="protein sequence ID" value="GAA2494554.1"/>
    <property type="molecule type" value="Genomic_DNA"/>
</dbReference>
<name>A0ABP5ZDW9_STRLO</name>
<proteinExistence type="predicted"/>
<organism evidence="2 3">
    <name type="scientific">Streptomyces longisporus</name>
    <dbReference type="NCBI Taxonomy" id="1948"/>
    <lineage>
        <taxon>Bacteria</taxon>
        <taxon>Bacillati</taxon>
        <taxon>Actinomycetota</taxon>
        <taxon>Actinomycetes</taxon>
        <taxon>Kitasatosporales</taxon>
        <taxon>Streptomycetaceae</taxon>
        <taxon>Streptomyces</taxon>
    </lineage>
</organism>
<evidence type="ECO:0000313" key="3">
    <source>
        <dbReference type="Proteomes" id="UP001501777"/>
    </source>
</evidence>
<reference evidence="3" key="1">
    <citation type="journal article" date="2019" name="Int. J. Syst. Evol. Microbiol.">
        <title>The Global Catalogue of Microorganisms (GCM) 10K type strain sequencing project: providing services to taxonomists for standard genome sequencing and annotation.</title>
        <authorList>
            <consortium name="The Broad Institute Genomics Platform"/>
            <consortium name="The Broad Institute Genome Sequencing Center for Infectious Disease"/>
            <person name="Wu L."/>
            <person name="Ma J."/>
        </authorList>
    </citation>
    <scope>NUCLEOTIDE SEQUENCE [LARGE SCALE GENOMIC DNA]</scope>
    <source>
        <strain evidence="3">JCM 4395</strain>
    </source>
</reference>
<dbReference type="InterPro" id="IPR038637">
    <property type="entry name" value="NPCBM_sf"/>
</dbReference>
<evidence type="ECO:0000313" key="2">
    <source>
        <dbReference type="EMBL" id="GAA2494554.1"/>
    </source>
</evidence>
<dbReference type="Gene3D" id="2.60.120.1060">
    <property type="entry name" value="NPCBM/NEW2 domain"/>
    <property type="match status" value="1"/>
</dbReference>
<dbReference type="InterPro" id="IPR013222">
    <property type="entry name" value="Glyco_hyd_98_carb-bd"/>
</dbReference>
<dbReference type="InterPro" id="IPR008979">
    <property type="entry name" value="Galactose-bd-like_sf"/>
</dbReference>
<gene>
    <name evidence="2" type="ORF">GCM10010276_38580</name>
</gene>